<organism evidence="1 2">
    <name type="scientific">Hyalomma asiaticum</name>
    <name type="common">Tick</name>
    <dbReference type="NCBI Taxonomy" id="266040"/>
    <lineage>
        <taxon>Eukaryota</taxon>
        <taxon>Metazoa</taxon>
        <taxon>Ecdysozoa</taxon>
        <taxon>Arthropoda</taxon>
        <taxon>Chelicerata</taxon>
        <taxon>Arachnida</taxon>
        <taxon>Acari</taxon>
        <taxon>Parasitiformes</taxon>
        <taxon>Ixodida</taxon>
        <taxon>Ixodoidea</taxon>
        <taxon>Ixodidae</taxon>
        <taxon>Hyalomminae</taxon>
        <taxon>Hyalomma</taxon>
    </lineage>
</organism>
<evidence type="ECO:0000313" key="1">
    <source>
        <dbReference type="EMBL" id="KAH6928579.1"/>
    </source>
</evidence>
<sequence>MDAAGAGGKGTEGAHGAGTEPSTHATEQRGEPGTAVAPGDNHENVQTARDLKPSLKKHVDRAEPRDDRRSPTEVAGRDDTLMTKATRDQEGDGSAGTGKRTRKHHHAKGGKLPRGKSKDAKSPEEPRKSQPPASIQHDGEPVGSAAAASSQGSEPADRPSSPPPGEDADVDANASKRPADAKPVDFRASSKEGKRPPEMPRSAFKGRDGGIAGPDAKSLDAKETTTAMPELTERRKSKVAIMESDIHRAERNENSATFRLPSRRPSQYSRKDSVMWSTRKMDASWRSVASSTASKVMHMTFRRSEESQQSALSAEEQILLAAVGCALLLTFGVIMGGIAYLMSRARIGSAGMSCETPECLKAKAYLAGLLNLGWDTCSGFYQYVCSSWTGGNSSFVEDMGNVLAVKLHDALVAGTATGEDRLGRRVASDTYKACQKYVESETNLEEVLLSVSDVMNVSGIARSESFTELVDGFVKISLTFGFPSVMDVNFVNVSDQNVIVRISAGKSLASKLPHTDESLLEHTLTRILISLRASDNVSEAVTSLVNVDIELTQLLRQGHVRDDTEVLSKFFDDLVPGVKVDTWLSAINSVLPPRLQLSNDDIAVSRGIDSLRGCFDKLSASGVSLAAAYFAASFQLEVAAIEKRKYLARGSRPRTIRFCLGLSQRAVAVTWHRIVSEIAAIDETADTLVIDLFHELQRMSDDPSVFTWLRYKSRQAATKVAHETSLTTGYHGLATSEESTTDYSYALTFGDPRHFVVDYAKALKKGQEARFRNPPTWTELTLSTVDPLGDVVYDPSLKLVVLPAVFLTEPILYATGVPMYYNYGIVGVVLASQLARAVGQSSAIEVDAHGRPEPGRARRKRNVTLSCLRRLHERLGFGKSVPGSAGEQDDAMFALAQGVALAHASLAADFEAASPDQDTYDSLWPEAQTTFFLRFCLWSCSASQHPSPLTPMERCLLPLHNMPAFAETFGCAGRSDFVMGGCRL</sequence>
<comment type="caution">
    <text evidence="1">The sequence shown here is derived from an EMBL/GenBank/DDBJ whole genome shotgun (WGS) entry which is preliminary data.</text>
</comment>
<reference evidence="1" key="1">
    <citation type="submission" date="2020-05" db="EMBL/GenBank/DDBJ databases">
        <title>Large-scale comparative analyses of tick genomes elucidate their genetic diversity and vector capacities.</title>
        <authorList>
            <person name="Jia N."/>
            <person name="Wang J."/>
            <person name="Shi W."/>
            <person name="Du L."/>
            <person name="Sun Y."/>
            <person name="Zhan W."/>
            <person name="Jiang J."/>
            <person name="Wang Q."/>
            <person name="Zhang B."/>
            <person name="Ji P."/>
            <person name="Sakyi L.B."/>
            <person name="Cui X."/>
            <person name="Yuan T."/>
            <person name="Jiang B."/>
            <person name="Yang W."/>
            <person name="Lam T.T.-Y."/>
            <person name="Chang Q."/>
            <person name="Ding S."/>
            <person name="Wang X."/>
            <person name="Zhu J."/>
            <person name="Ruan X."/>
            <person name="Zhao L."/>
            <person name="Wei J."/>
            <person name="Que T."/>
            <person name="Du C."/>
            <person name="Cheng J."/>
            <person name="Dai P."/>
            <person name="Han X."/>
            <person name="Huang E."/>
            <person name="Gao Y."/>
            <person name="Liu J."/>
            <person name="Shao H."/>
            <person name="Ye R."/>
            <person name="Li L."/>
            <person name="Wei W."/>
            <person name="Wang X."/>
            <person name="Wang C."/>
            <person name="Yang T."/>
            <person name="Huo Q."/>
            <person name="Li W."/>
            <person name="Guo W."/>
            <person name="Chen H."/>
            <person name="Zhou L."/>
            <person name="Ni X."/>
            <person name="Tian J."/>
            <person name="Zhou Y."/>
            <person name="Sheng Y."/>
            <person name="Liu T."/>
            <person name="Pan Y."/>
            <person name="Xia L."/>
            <person name="Li J."/>
            <person name="Zhao F."/>
            <person name="Cao W."/>
        </authorList>
    </citation>
    <scope>NUCLEOTIDE SEQUENCE</scope>
    <source>
        <strain evidence="1">Hyas-2018</strain>
    </source>
</reference>
<proteinExistence type="predicted"/>
<accession>A0ACB7S4A9</accession>
<protein>
    <submittedName>
        <fullName evidence="1">Uncharacterized protein</fullName>
    </submittedName>
</protein>
<gene>
    <name evidence="1" type="ORF">HPB50_017261</name>
</gene>
<name>A0ACB7S4A9_HYAAI</name>
<dbReference type="Proteomes" id="UP000821845">
    <property type="component" value="Chromosome 6"/>
</dbReference>
<dbReference type="EMBL" id="CM023486">
    <property type="protein sequence ID" value="KAH6928579.1"/>
    <property type="molecule type" value="Genomic_DNA"/>
</dbReference>
<evidence type="ECO:0000313" key="2">
    <source>
        <dbReference type="Proteomes" id="UP000821845"/>
    </source>
</evidence>
<keyword evidence="2" id="KW-1185">Reference proteome</keyword>